<organism evidence="2 3">
    <name type="scientific">Aestuariivirga litoralis</name>
    <dbReference type="NCBI Taxonomy" id="2650924"/>
    <lineage>
        <taxon>Bacteria</taxon>
        <taxon>Pseudomonadati</taxon>
        <taxon>Pseudomonadota</taxon>
        <taxon>Alphaproteobacteria</taxon>
        <taxon>Hyphomicrobiales</taxon>
        <taxon>Aestuariivirgaceae</taxon>
        <taxon>Aestuariivirga</taxon>
    </lineage>
</organism>
<keyword evidence="3" id="KW-1185">Reference proteome</keyword>
<dbReference type="Proteomes" id="UP000248795">
    <property type="component" value="Unassembled WGS sequence"/>
</dbReference>
<dbReference type="AlphaFoldDB" id="A0A2W2BWZ5"/>
<dbReference type="EMBL" id="QKVK01000002">
    <property type="protein sequence ID" value="PZF77966.1"/>
    <property type="molecule type" value="Genomic_DNA"/>
</dbReference>
<evidence type="ECO:0008006" key="4">
    <source>
        <dbReference type="Google" id="ProtNLM"/>
    </source>
</evidence>
<sequence length="222" mass="24758">MLASAPAHAGYPEAKASFEGLSRAERSAVTLGLIAAGTFEGLAALGFTPYLYRAIRAFERRHGMNEDGVLAPEQVQQLARLADDFYHQLGARSYRHPHTGARLLVPRGLFDSERQTAEGLLFTRRDGMLSLAFLSFPGTEKSYDRLWKTLSAATEGKHIVYERRFDNRFVVTGVFHQSKFYTMMARDGANTTGFTISWGAPYEALGRKLSTFLANAWLAEIR</sequence>
<proteinExistence type="predicted"/>
<gene>
    <name evidence="2" type="ORF">DK847_05945</name>
</gene>
<evidence type="ECO:0000256" key="1">
    <source>
        <dbReference type="SAM" id="Phobius"/>
    </source>
</evidence>
<reference evidence="3" key="1">
    <citation type="submission" date="2018-06" db="EMBL/GenBank/DDBJ databases">
        <title>Aestuariibacter litoralis strain KCTC 52945T.</title>
        <authorList>
            <person name="Li X."/>
            <person name="Salam N."/>
            <person name="Li J.-L."/>
            <person name="Chen Y.-M."/>
            <person name="Yang Z.-W."/>
            <person name="Zhang L.-Y."/>
            <person name="Han M.-X."/>
            <person name="Xiao M."/>
            <person name="Li W.-J."/>
        </authorList>
    </citation>
    <scope>NUCLEOTIDE SEQUENCE [LARGE SCALE GENOMIC DNA]</scope>
    <source>
        <strain evidence="3">KCTC 52945</strain>
    </source>
</reference>
<dbReference type="SUPFAM" id="SSF47090">
    <property type="entry name" value="PGBD-like"/>
    <property type="match status" value="1"/>
</dbReference>
<dbReference type="InterPro" id="IPR036365">
    <property type="entry name" value="PGBD-like_sf"/>
</dbReference>
<evidence type="ECO:0000313" key="2">
    <source>
        <dbReference type="EMBL" id="PZF77966.1"/>
    </source>
</evidence>
<feature type="transmembrane region" description="Helical" evidence="1">
    <location>
        <begin position="28"/>
        <end position="52"/>
    </location>
</feature>
<comment type="caution">
    <text evidence="2">The sequence shown here is derived from an EMBL/GenBank/DDBJ whole genome shotgun (WGS) entry which is preliminary data.</text>
</comment>
<keyword evidence="1" id="KW-0472">Membrane</keyword>
<name>A0A2W2BWZ5_9HYPH</name>
<protein>
    <recommendedName>
        <fullName evidence="4">Peptidoglycan binding-like domain-containing protein</fullName>
    </recommendedName>
</protein>
<accession>A0A2W2BWZ5</accession>
<keyword evidence="1" id="KW-0812">Transmembrane</keyword>
<keyword evidence="1" id="KW-1133">Transmembrane helix</keyword>
<evidence type="ECO:0000313" key="3">
    <source>
        <dbReference type="Proteomes" id="UP000248795"/>
    </source>
</evidence>